<dbReference type="Proteomes" id="UP000828048">
    <property type="component" value="Chromosome 2"/>
</dbReference>
<proteinExistence type="predicted"/>
<keyword evidence="2" id="KW-1185">Reference proteome</keyword>
<comment type="caution">
    <text evidence="1">The sequence shown here is derived from an EMBL/GenBank/DDBJ whole genome shotgun (WGS) entry which is preliminary data.</text>
</comment>
<dbReference type="EMBL" id="CM037152">
    <property type="protein sequence ID" value="KAH7833719.1"/>
    <property type="molecule type" value="Genomic_DNA"/>
</dbReference>
<reference evidence="1 2" key="1">
    <citation type="journal article" date="2021" name="Hortic Res">
        <title>High-quality reference genome and annotation aids understanding of berry development for evergreen blueberry (Vaccinium darrowii).</title>
        <authorList>
            <person name="Yu J."/>
            <person name="Hulse-Kemp A.M."/>
            <person name="Babiker E."/>
            <person name="Staton M."/>
        </authorList>
    </citation>
    <scope>NUCLEOTIDE SEQUENCE [LARGE SCALE GENOMIC DNA]</scope>
    <source>
        <strain evidence="2">cv. NJ 8807/NJ 8810</strain>
        <tissue evidence="1">Young leaf</tissue>
    </source>
</reference>
<sequence>MAPKKKQQQQKQRQSSQTSSSKAKSQSSSSTGPKLQITAENENRLRRLLLNSGRPAASPPVPPPADQSISKAQKAKKLRSIYEKLSCEGFSDDQIERALSALKDGASLEAALDWLCLNLPGNELPLKFSTGTSLYTNEGDAVGIISTSRMDWSPSMDSSAKIEEETPKLNVRIKGRSDDDILDSCQPSQADWIRKYLEHQEEDESATWEADPIGKHLAKEVTEPRDSYDSLVREYHSARVEAINAKERGDKKGQQEAGQIIRKLKQEMSAIGLSDDILASGHESPSFCATEDSSSSSMPSQWPEAPSSWNEEGDKVSVDSVLQAVESKVNGEVSEGFASMDLSPEVNPSSFPVLASVEEPGDVELGNFFSEDASSGDVLPPQDVNLQKKQKMSSGKNLDKLEGIWKKGEPRRIPKAVLQQLCQKSGWVAPKYDKVLGKERSSSYAVSILRKASGRGKSRQAGGLVTLQLPSHVETSESAEDAQNRVAAFALYRLFQDLPVHLLITEPYASLVLQWEEGESSIKAGDSEEDRRAGFVDSLLIADGSESITSTDALSGSLEEKFQKPPVPEKIDSTPMLSDLKAESVDYHKEAESSCLRQELENKKKMQRYKQMFESRAALPIAELKTDILRLLKENNVLVVCGETGSGKTTQVPQYILDDMIEAGHGGYCNIICTQPRRIAAISVAERVADERCESSPGSNGSLVGYQVRLDSARNARTKLLFCTTGILLRKFVGDKNLSGVTHIIVDEVHERSLLGDFLLIVLKNLLEKQSAHSTPKLKVILMSATVDSDLFSRYFGHCPVITAQGRTHPVSTYFLEDIYETVNYRLASDSPAYLRDYTSTKEKNDPVSNHRGKKNLVLSGWGDESLLSEDCINPYYTPSTYQTYSDQTRQNLRRLNEDVIDYDLLEDLVHFIDETYPEGAILIFLPGVAEIHLLLDKLAVSRQFGGQSSEWLLPLHSSISSADQKKVFLRPPDNMRKVIIATNIAETSITIDDVVYVIDCGKHKENRYNPQKKLSSMVEDWISQANARQRRGRAGRVKPGICFCLYTHHRFGNLMRPFQIPEMLRMPLVELCLQIKLLSLGNIKAFLLKALEPPREEAINSAISLLYEVSAIERDEELTPLGYHLAKLPVDVLVGKMMIYGAIFGCLSPILSISAFLSYKSPFVYPKDERQNVDRAKLALVTDKIDGASESDEGSKQSDHLLMMVAYKKWEKILRKDGVKAAHRFCSSYFLSSSVMYMIRDMRVQFGTLLADIGLINLPKNYQVGGKKSDKLESWLSDMSQSFNIYSHHSSIVKAIICAGLYPNVAATEDGIVRTALGIPNQSAGPTTKGRPALYDGKREVHIHPSSVNSNLKVLQYPFIVYLEKVETNKVFLRDTTIISPYSILLFGGSMSIQHQSGLVTIDRWIKLAAPAQIAVLFKELRLTLHSILKDLIRKPQTATVADNEVVRSIIHLLLEEDKSPT</sequence>
<evidence type="ECO:0000313" key="1">
    <source>
        <dbReference type="EMBL" id="KAH7833719.1"/>
    </source>
</evidence>
<evidence type="ECO:0000313" key="2">
    <source>
        <dbReference type="Proteomes" id="UP000828048"/>
    </source>
</evidence>
<organism evidence="1 2">
    <name type="scientific">Vaccinium darrowii</name>
    <dbReference type="NCBI Taxonomy" id="229202"/>
    <lineage>
        <taxon>Eukaryota</taxon>
        <taxon>Viridiplantae</taxon>
        <taxon>Streptophyta</taxon>
        <taxon>Embryophyta</taxon>
        <taxon>Tracheophyta</taxon>
        <taxon>Spermatophyta</taxon>
        <taxon>Magnoliopsida</taxon>
        <taxon>eudicotyledons</taxon>
        <taxon>Gunneridae</taxon>
        <taxon>Pentapetalae</taxon>
        <taxon>asterids</taxon>
        <taxon>Ericales</taxon>
        <taxon>Ericaceae</taxon>
        <taxon>Vaccinioideae</taxon>
        <taxon>Vaccinieae</taxon>
        <taxon>Vaccinium</taxon>
    </lineage>
</organism>
<name>A0ACB7WZ63_9ERIC</name>
<gene>
    <name evidence="1" type="ORF">Vadar_009040</name>
</gene>
<protein>
    <submittedName>
        <fullName evidence="1">Uncharacterized protein</fullName>
    </submittedName>
</protein>
<accession>A0ACB7WZ63</accession>